<evidence type="ECO:0000256" key="5">
    <source>
        <dbReference type="PIRSR" id="PIRSR000097-2"/>
    </source>
</evidence>
<keyword evidence="2" id="KW-0521">NADP</keyword>
<evidence type="ECO:0000256" key="1">
    <source>
        <dbReference type="ARBA" id="ARBA00007905"/>
    </source>
</evidence>
<comment type="similarity">
    <text evidence="1">Belongs to the aldo/keto reductase family.</text>
</comment>
<reference evidence="9" key="1">
    <citation type="submission" date="2015-08" db="UniProtKB">
        <authorList>
            <consortium name="WormBaseParasite"/>
        </authorList>
    </citation>
    <scope>IDENTIFICATION</scope>
</reference>
<protein>
    <submittedName>
        <fullName evidence="9 10">Aldo_ket_red domain-containing protein</fullName>
    </submittedName>
</protein>
<dbReference type="PIRSF" id="PIRSF000097">
    <property type="entry name" value="AKR"/>
    <property type="match status" value="1"/>
</dbReference>
<evidence type="ECO:0000256" key="2">
    <source>
        <dbReference type="ARBA" id="ARBA00022857"/>
    </source>
</evidence>
<dbReference type="Proteomes" id="UP000035681">
    <property type="component" value="Unplaced"/>
</dbReference>
<dbReference type="SUPFAM" id="SSF51430">
    <property type="entry name" value="NAD(P)-linked oxidoreductase"/>
    <property type="match status" value="1"/>
</dbReference>
<dbReference type="Gene3D" id="3.20.20.100">
    <property type="entry name" value="NADP-dependent oxidoreductase domain"/>
    <property type="match status" value="1"/>
</dbReference>
<evidence type="ECO:0000313" key="9">
    <source>
        <dbReference type="WBParaSite" id="SSTP_0000432900.1"/>
    </source>
</evidence>
<feature type="binding site" evidence="5">
    <location>
        <position position="120"/>
    </location>
    <ligand>
        <name>substrate</name>
    </ligand>
</feature>
<name>A0A0K0E4B0_STRER</name>
<accession>A0A0K0E4B0</accession>
<dbReference type="PANTHER" id="PTHR43827:SF3">
    <property type="entry name" value="NADP-DEPENDENT OXIDOREDUCTASE DOMAIN-CONTAINING PROTEIN"/>
    <property type="match status" value="1"/>
</dbReference>
<keyword evidence="8" id="KW-1185">Reference proteome</keyword>
<feature type="site" description="Lowers pKa of active site Tyr" evidence="6">
    <location>
        <position position="86"/>
    </location>
</feature>
<evidence type="ECO:0000313" key="8">
    <source>
        <dbReference type="Proteomes" id="UP000035681"/>
    </source>
</evidence>
<dbReference type="AlphaFoldDB" id="A0A0K0E4B0"/>
<dbReference type="WBParaSite" id="SSTP_0000432900.1">
    <property type="protein sequence ID" value="SSTP_0000432900.1"/>
    <property type="gene ID" value="SSTP_0000432900"/>
</dbReference>
<dbReference type="PROSITE" id="PS00063">
    <property type="entry name" value="ALDOKETO_REDUCTASE_3"/>
    <property type="match status" value="1"/>
</dbReference>
<dbReference type="PROSITE" id="PS00062">
    <property type="entry name" value="ALDOKETO_REDUCTASE_2"/>
    <property type="match status" value="1"/>
</dbReference>
<dbReference type="InterPro" id="IPR020471">
    <property type="entry name" value="AKR"/>
</dbReference>
<evidence type="ECO:0000256" key="3">
    <source>
        <dbReference type="ARBA" id="ARBA00023002"/>
    </source>
</evidence>
<proteinExistence type="inferred from homology"/>
<evidence type="ECO:0000259" key="7">
    <source>
        <dbReference type="Pfam" id="PF00248"/>
    </source>
</evidence>
<dbReference type="STRING" id="6248.A0A0K0E4B0"/>
<feature type="domain" description="NADP-dependent oxidoreductase" evidence="7">
    <location>
        <begin position="25"/>
        <end position="282"/>
    </location>
</feature>
<sequence>MNIPDNVIGGLHVLNNGVKMPYVGLGTYKIDKTESIDVAVKSALSAGYRMFDTAKYYNNEKELGLAFEKYLPEFNLDRKDIFITTKFWLSESDNYTKSKEHVEKSLQYFKTTYLDLVLIHYPKADECANDDPRNSQNRKDAYLALCELYKSGTIRAIGVSNFEVFHLQDLDFESSVVPAVNQCEFHPMFTRQDIRDFCKKHGIFFQAFSSLARFHNDVINNPVIVDMAKKYETKVPLILLAFALCQNVGVVPKSTSPERITENITATRIKLTDDDITILSNLNINQNYIRCTGWLVKT</sequence>
<dbReference type="InterPro" id="IPR018170">
    <property type="entry name" value="Aldo/ket_reductase_CS"/>
</dbReference>
<dbReference type="PANTHER" id="PTHR43827">
    <property type="entry name" value="2,5-DIKETO-D-GLUCONIC ACID REDUCTASE"/>
    <property type="match status" value="1"/>
</dbReference>
<dbReference type="FunFam" id="3.20.20.100:FF:000002">
    <property type="entry name" value="2,5-diketo-D-gluconic acid reductase A"/>
    <property type="match status" value="1"/>
</dbReference>
<feature type="active site" description="Proton donor" evidence="4">
    <location>
        <position position="57"/>
    </location>
</feature>
<evidence type="ECO:0000313" key="10">
    <source>
        <dbReference type="WBParaSite" id="TCONS_00014926.p1"/>
    </source>
</evidence>
<organism evidence="9">
    <name type="scientific">Strongyloides stercoralis</name>
    <name type="common">Threadworm</name>
    <dbReference type="NCBI Taxonomy" id="6248"/>
    <lineage>
        <taxon>Eukaryota</taxon>
        <taxon>Metazoa</taxon>
        <taxon>Ecdysozoa</taxon>
        <taxon>Nematoda</taxon>
        <taxon>Chromadorea</taxon>
        <taxon>Rhabditida</taxon>
        <taxon>Tylenchina</taxon>
        <taxon>Panagrolaimomorpha</taxon>
        <taxon>Strongyloidoidea</taxon>
        <taxon>Strongyloididae</taxon>
        <taxon>Strongyloides</taxon>
    </lineage>
</organism>
<dbReference type="GO" id="GO:0016616">
    <property type="term" value="F:oxidoreductase activity, acting on the CH-OH group of donors, NAD or NADP as acceptor"/>
    <property type="evidence" value="ECO:0007669"/>
    <property type="project" value="UniProtKB-ARBA"/>
</dbReference>
<evidence type="ECO:0000256" key="6">
    <source>
        <dbReference type="PIRSR" id="PIRSR000097-3"/>
    </source>
</evidence>
<dbReference type="Pfam" id="PF00248">
    <property type="entry name" value="Aldo_ket_red"/>
    <property type="match status" value="1"/>
</dbReference>
<evidence type="ECO:0000256" key="4">
    <source>
        <dbReference type="PIRSR" id="PIRSR000097-1"/>
    </source>
</evidence>
<dbReference type="InterPro" id="IPR023210">
    <property type="entry name" value="NADP_OxRdtase_dom"/>
</dbReference>
<dbReference type="PRINTS" id="PR00069">
    <property type="entry name" value="ALDKETRDTASE"/>
</dbReference>
<dbReference type="WBParaSite" id="TCONS_00014926.p1">
    <property type="protein sequence ID" value="TCONS_00014926.p1"/>
    <property type="gene ID" value="XLOC_010135"/>
</dbReference>
<keyword evidence="3" id="KW-0560">Oxidoreductase</keyword>
<dbReference type="InterPro" id="IPR036812">
    <property type="entry name" value="NAD(P)_OxRdtase_dom_sf"/>
</dbReference>